<dbReference type="Proteomes" id="UP000887013">
    <property type="component" value="Unassembled WGS sequence"/>
</dbReference>
<accession>A0A8X6T949</accession>
<dbReference type="AlphaFoldDB" id="A0A8X6T949"/>
<dbReference type="EMBL" id="BMAW01051896">
    <property type="protein sequence ID" value="GFS83146.1"/>
    <property type="molecule type" value="Genomic_DNA"/>
</dbReference>
<comment type="caution">
    <text evidence="2">The sequence shown here is derived from an EMBL/GenBank/DDBJ whole genome shotgun (WGS) entry which is preliminary data.</text>
</comment>
<evidence type="ECO:0000313" key="2">
    <source>
        <dbReference type="EMBL" id="GFS83146.1"/>
    </source>
</evidence>
<feature type="chain" id="PRO_5036460806" description="Secreted protein" evidence="1">
    <location>
        <begin position="33"/>
        <end position="89"/>
    </location>
</feature>
<proteinExistence type="predicted"/>
<feature type="signal peptide" evidence="1">
    <location>
        <begin position="1"/>
        <end position="32"/>
    </location>
</feature>
<evidence type="ECO:0000313" key="3">
    <source>
        <dbReference type="Proteomes" id="UP000887013"/>
    </source>
</evidence>
<gene>
    <name evidence="2" type="ORF">NPIL_251431</name>
</gene>
<sequence length="89" mass="9953">SSTKSLISSFALPIRLLCWEVACFLFCSISEGKVLIASNVVTTVDEDYGVKRRQNVGHFKCQGGQYRKTFEGNILPVSLRLSNGVQKRR</sequence>
<keyword evidence="1" id="KW-0732">Signal</keyword>
<evidence type="ECO:0000256" key="1">
    <source>
        <dbReference type="SAM" id="SignalP"/>
    </source>
</evidence>
<feature type="non-terminal residue" evidence="2">
    <location>
        <position position="1"/>
    </location>
</feature>
<keyword evidence="3" id="KW-1185">Reference proteome</keyword>
<reference evidence="2" key="1">
    <citation type="submission" date="2020-08" db="EMBL/GenBank/DDBJ databases">
        <title>Multicomponent nature underlies the extraordinary mechanical properties of spider dragline silk.</title>
        <authorList>
            <person name="Kono N."/>
            <person name="Nakamura H."/>
            <person name="Mori M."/>
            <person name="Yoshida Y."/>
            <person name="Ohtoshi R."/>
            <person name="Malay A.D."/>
            <person name="Moran D.A.P."/>
            <person name="Tomita M."/>
            <person name="Numata K."/>
            <person name="Arakawa K."/>
        </authorList>
    </citation>
    <scope>NUCLEOTIDE SEQUENCE</scope>
</reference>
<evidence type="ECO:0008006" key="4">
    <source>
        <dbReference type="Google" id="ProtNLM"/>
    </source>
</evidence>
<organism evidence="2 3">
    <name type="scientific">Nephila pilipes</name>
    <name type="common">Giant wood spider</name>
    <name type="synonym">Nephila maculata</name>
    <dbReference type="NCBI Taxonomy" id="299642"/>
    <lineage>
        <taxon>Eukaryota</taxon>
        <taxon>Metazoa</taxon>
        <taxon>Ecdysozoa</taxon>
        <taxon>Arthropoda</taxon>
        <taxon>Chelicerata</taxon>
        <taxon>Arachnida</taxon>
        <taxon>Araneae</taxon>
        <taxon>Araneomorphae</taxon>
        <taxon>Entelegynae</taxon>
        <taxon>Araneoidea</taxon>
        <taxon>Nephilidae</taxon>
        <taxon>Nephila</taxon>
    </lineage>
</organism>
<protein>
    <recommendedName>
        <fullName evidence="4">Secreted protein</fullName>
    </recommendedName>
</protein>
<name>A0A8X6T949_NEPPI</name>